<dbReference type="KEGG" id="sapp:SAC06_01610"/>
<dbReference type="InterPro" id="IPR027417">
    <property type="entry name" value="P-loop_NTPase"/>
</dbReference>
<evidence type="ECO:0000259" key="1">
    <source>
        <dbReference type="Pfam" id="PF00485"/>
    </source>
</evidence>
<proteinExistence type="predicted"/>
<keyword evidence="2" id="KW-0547">Nucleotide-binding</keyword>
<dbReference type="EMBL" id="CP138335">
    <property type="protein sequence ID" value="XBW08282.1"/>
    <property type="molecule type" value="Genomic_DNA"/>
</dbReference>
<dbReference type="Gene3D" id="3.40.50.300">
    <property type="entry name" value="P-loop containing nucleotide triphosphate hydrolases"/>
    <property type="match status" value="1"/>
</dbReference>
<name>A0AAU7V8X8_9ACTO</name>
<dbReference type="AlphaFoldDB" id="A0AAU7V8X8"/>
<feature type="domain" description="Phosphoribulokinase/uridine kinase" evidence="1">
    <location>
        <begin position="21"/>
        <end position="132"/>
    </location>
</feature>
<protein>
    <submittedName>
        <fullName evidence="2">ATP-binding protein</fullName>
    </submittedName>
</protein>
<sequence>MTQQPPLFPLPEGALRPQARVIVLTGPSGSGKTSLTNRLGFPSLSLDNFYRNDDEEGMPRLAGGLIDWDDPASWAQDEAMEALSTLCLTGRARVPIYNIPTNQRTGMEQFDLGGQQVVIVEGIFASLLVEPLRQEGLLLGAVCIARSPMRNAWFRLARDLGEARKPVPVLLWRGFKLALSEPKQVQRWIGHGCEPAKSLGAADRRIREIVASAHIPPPPI</sequence>
<dbReference type="InterPro" id="IPR006083">
    <property type="entry name" value="PRK/URK"/>
</dbReference>
<organism evidence="2">
    <name type="scientific">Scrofimicrobium appendicitidis</name>
    <dbReference type="NCBI Taxonomy" id="3079930"/>
    <lineage>
        <taxon>Bacteria</taxon>
        <taxon>Bacillati</taxon>
        <taxon>Actinomycetota</taxon>
        <taxon>Actinomycetes</taxon>
        <taxon>Actinomycetales</taxon>
        <taxon>Actinomycetaceae</taxon>
        <taxon>Scrofimicrobium</taxon>
    </lineage>
</organism>
<dbReference type="RefSeq" id="WP_350258481.1">
    <property type="nucleotide sequence ID" value="NZ_CP138335.1"/>
</dbReference>
<evidence type="ECO:0000313" key="2">
    <source>
        <dbReference type="EMBL" id="XBW08282.1"/>
    </source>
</evidence>
<reference evidence="2" key="1">
    <citation type="submission" date="2023-11" db="EMBL/GenBank/DDBJ databases">
        <title>Scrofimicrobium hongkongense sp. nov., isolated from a patient with peritonitis.</title>
        <authorList>
            <person name="Lao H.Y."/>
            <person name="Wong A.Y.P."/>
            <person name="Ng T.L."/>
            <person name="Wong R.Y.L."/>
            <person name="Yau M.C.Y."/>
            <person name="Lam J.Y.W."/>
            <person name="Siu G.K.H."/>
        </authorList>
    </citation>
    <scope>NUCLEOTIDE SEQUENCE</scope>
    <source>
        <strain evidence="2">R131</strain>
    </source>
</reference>
<accession>A0AAU7V8X8</accession>
<dbReference type="GO" id="GO:0005524">
    <property type="term" value="F:ATP binding"/>
    <property type="evidence" value="ECO:0007669"/>
    <property type="project" value="UniProtKB-KW"/>
</dbReference>
<dbReference type="SUPFAM" id="SSF52540">
    <property type="entry name" value="P-loop containing nucleoside triphosphate hydrolases"/>
    <property type="match status" value="1"/>
</dbReference>
<dbReference type="GO" id="GO:0016301">
    <property type="term" value="F:kinase activity"/>
    <property type="evidence" value="ECO:0007669"/>
    <property type="project" value="InterPro"/>
</dbReference>
<dbReference type="Pfam" id="PF00485">
    <property type="entry name" value="PRK"/>
    <property type="match status" value="1"/>
</dbReference>
<gene>
    <name evidence="2" type="ORF">SAC06_01610</name>
</gene>
<keyword evidence="2" id="KW-0067">ATP-binding</keyword>